<proteinExistence type="predicted"/>
<sequence length="224" mass="24387">MLKQRIFIYARRYAPGPILKCFLNPRPNAAPDCSLRAPGAGVVRESAGAQFRGHDDSRPQRRESARSGAGTEAAHHATRQPRQPTAERIGRRHPGGLGTLGGAGFDRRYAANELAYHRFVNDVVGGTFIPNLKALLSSALTTFKAHEAHAKAMNTALAGFGLLNGLERVKAYRATLAARPSVQTAVPKVYPARLRAFLRRRNSHLAGLREGRLEAVARVRGLRA</sequence>
<feature type="compositionally biased region" description="Basic and acidic residues" evidence="1">
    <location>
        <begin position="52"/>
        <end position="65"/>
    </location>
</feature>
<protein>
    <submittedName>
        <fullName evidence="2">Glutathione S-transferase family protein</fullName>
    </submittedName>
</protein>
<name>A4BUH3_9GAMM</name>
<keyword evidence="3" id="KW-1185">Reference proteome</keyword>
<evidence type="ECO:0000313" key="2">
    <source>
        <dbReference type="EMBL" id="EAR20687.1"/>
    </source>
</evidence>
<dbReference type="AlphaFoldDB" id="A4BUH3"/>
<comment type="caution">
    <text evidence="2">The sequence shown here is derived from an EMBL/GenBank/DDBJ whole genome shotgun (WGS) entry which is preliminary data.</text>
</comment>
<evidence type="ECO:0000256" key="1">
    <source>
        <dbReference type="SAM" id="MobiDB-lite"/>
    </source>
</evidence>
<reference evidence="2 3" key="1">
    <citation type="submission" date="2006-02" db="EMBL/GenBank/DDBJ databases">
        <authorList>
            <person name="Waterbury J."/>
            <person name="Ferriera S."/>
            <person name="Johnson J."/>
            <person name="Kravitz S."/>
            <person name="Halpern A."/>
            <person name="Remington K."/>
            <person name="Beeson K."/>
            <person name="Tran B."/>
            <person name="Rogers Y.-H."/>
            <person name="Friedman R."/>
            <person name="Venter J.C."/>
        </authorList>
    </citation>
    <scope>NUCLEOTIDE SEQUENCE [LARGE SCALE GENOMIC DNA]</scope>
    <source>
        <strain evidence="2 3">Nb-231</strain>
    </source>
</reference>
<keyword evidence="2" id="KW-0808">Transferase</keyword>
<dbReference type="Proteomes" id="UP000003374">
    <property type="component" value="Unassembled WGS sequence"/>
</dbReference>
<dbReference type="HOGENOM" id="CLU_1233961_0_0_6"/>
<organism evidence="2 3">
    <name type="scientific">Nitrococcus mobilis Nb-231</name>
    <dbReference type="NCBI Taxonomy" id="314278"/>
    <lineage>
        <taxon>Bacteria</taxon>
        <taxon>Pseudomonadati</taxon>
        <taxon>Pseudomonadota</taxon>
        <taxon>Gammaproteobacteria</taxon>
        <taxon>Chromatiales</taxon>
        <taxon>Ectothiorhodospiraceae</taxon>
        <taxon>Nitrococcus</taxon>
    </lineage>
</organism>
<accession>A4BUH3</accession>
<dbReference type="EMBL" id="AAOF01000018">
    <property type="protein sequence ID" value="EAR20687.1"/>
    <property type="molecule type" value="Genomic_DNA"/>
</dbReference>
<gene>
    <name evidence="2" type="ORF">NB231_02183</name>
</gene>
<dbReference type="STRING" id="314278.NB231_02183"/>
<dbReference type="GO" id="GO:0016740">
    <property type="term" value="F:transferase activity"/>
    <property type="evidence" value="ECO:0007669"/>
    <property type="project" value="UniProtKB-KW"/>
</dbReference>
<dbReference type="eggNOG" id="COG0625">
    <property type="taxonomic scope" value="Bacteria"/>
</dbReference>
<evidence type="ECO:0000313" key="3">
    <source>
        <dbReference type="Proteomes" id="UP000003374"/>
    </source>
</evidence>
<dbReference type="eggNOG" id="COG3652">
    <property type="taxonomic scope" value="Bacteria"/>
</dbReference>
<feature type="region of interest" description="Disordered" evidence="1">
    <location>
        <begin position="46"/>
        <end position="99"/>
    </location>
</feature>